<dbReference type="EMBL" id="BKCJ011305993">
    <property type="protein sequence ID" value="GFD18217.1"/>
    <property type="molecule type" value="Genomic_DNA"/>
</dbReference>
<feature type="coiled-coil region" evidence="1">
    <location>
        <begin position="22"/>
        <end position="49"/>
    </location>
</feature>
<proteinExistence type="predicted"/>
<keyword evidence="1" id="KW-0175">Coiled coil</keyword>
<organism evidence="3">
    <name type="scientific">Tanacetum cinerariifolium</name>
    <name type="common">Dalmatian daisy</name>
    <name type="synonym">Chrysanthemum cinerariifolium</name>
    <dbReference type="NCBI Taxonomy" id="118510"/>
    <lineage>
        <taxon>Eukaryota</taxon>
        <taxon>Viridiplantae</taxon>
        <taxon>Streptophyta</taxon>
        <taxon>Embryophyta</taxon>
        <taxon>Tracheophyta</taxon>
        <taxon>Spermatophyta</taxon>
        <taxon>Magnoliopsida</taxon>
        <taxon>eudicotyledons</taxon>
        <taxon>Gunneridae</taxon>
        <taxon>Pentapetalae</taxon>
        <taxon>asterids</taxon>
        <taxon>campanulids</taxon>
        <taxon>Asterales</taxon>
        <taxon>Asteraceae</taxon>
        <taxon>Asteroideae</taxon>
        <taxon>Anthemideae</taxon>
        <taxon>Anthemidinae</taxon>
        <taxon>Tanacetum</taxon>
    </lineage>
</organism>
<comment type="caution">
    <text evidence="3">The sequence shown here is derived from an EMBL/GenBank/DDBJ whole genome shotgun (WGS) entry which is preliminary data.</text>
</comment>
<accession>A0A699U6Z8</accession>
<reference evidence="3" key="1">
    <citation type="journal article" date="2019" name="Sci. Rep.">
        <title>Draft genome of Tanacetum cinerariifolium, the natural source of mosquito coil.</title>
        <authorList>
            <person name="Yamashiro T."/>
            <person name="Shiraishi A."/>
            <person name="Satake H."/>
            <person name="Nakayama K."/>
        </authorList>
    </citation>
    <scope>NUCLEOTIDE SEQUENCE</scope>
</reference>
<dbReference type="AlphaFoldDB" id="A0A699U6Z8"/>
<name>A0A699U6Z8_TANCI</name>
<sequence length="143" mass="16234">MNMFLKKTKLLKLEVQLRDNALVSLRQNFVKAEQERDDLNLKLEKFQTSSKNLSEFLDSQTNDKTGNGYHAIPPPYTGTLMPPKPDLVFNNAPIVVETDHPAFNVKLSPTKPNNHLSHTHRPSAPIIDDWVSDLEDESETKTP</sequence>
<evidence type="ECO:0000313" key="3">
    <source>
        <dbReference type="EMBL" id="GFD18217.1"/>
    </source>
</evidence>
<evidence type="ECO:0000256" key="2">
    <source>
        <dbReference type="SAM" id="MobiDB-lite"/>
    </source>
</evidence>
<feature type="region of interest" description="Disordered" evidence="2">
    <location>
        <begin position="107"/>
        <end position="143"/>
    </location>
</feature>
<protein>
    <submittedName>
        <fullName evidence="3">Uncharacterized protein</fullName>
    </submittedName>
</protein>
<feature type="compositionally biased region" description="Acidic residues" evidence="2">
    <location>
        <begin position="130"/>
        <end position="143"/>
    </location>
</feature>
<evidence type="ECO:0000256" key="1">
    <source>
        <dbReference type="SAM" id="Coils"/>
    </source>
</evidence>
<gene>
    <name evidence="3" type="ORF">Tci_890186</name>
</gene>
<feature type="region of interest" description="Disordered" evidence="2">
    <location>
        <begin position="57"/>
        <end position="77"/>
    </location>
</feature>